<protein>
    <submittedName>
        <fullName evidence="1">Uncharacterized protein</fullName>
    </submittedName>
</protein>
<sequence>MGKVQNKPVRLGTLQIVPPW</sequence>
<keyword evidence="2" id="KW-1185">Reference proteome</keyword>
<accession>A0A1R3GPX7</accession>
<proteinExistence type="predicted"/>
<organism evidence="1 2">
    <name type="scientific">Corchorus capsularis</name>
    <name type="common">Jute</name>
    <dbReference type="NCBI Taxonomy" id="210143"/>
    <lineage>
        <taxon>Eukaryota</taxon>
        <taxon>Viridiplantae</taxon>
        <taxon>Streptophyta</taxon>
        <taxon>Embryophyta</taxon>
        <taxon>Tracheophyta</taxon>
        <taxon>Spermatophyta</taxon>
        <taxon>Magnoliopsida</taxon>
        <taxon>eudicotyledons</taxon>
        <taxon>Gunneridae</taxon>
        <taxon>Pentapetalae</taxon>
        <taxon>rosids</taxon>
        <taxon>malvids</taxon>
        <taxon>Malvales</taxon>
        <taxon>Malvaceae</taxon>
        <taxon>Grewioideae</taxon>
        <taxon>Apeibeae</taxon>
        <taxon>Corchorus</taxon>
    </lineage>
</organism>
<evidence type="ECO:0000313" key="1">
    <source>
        <dbReference type="EMBL" id="OMO60122.1"/>
    </source>
</evidence>
<name>A0A1R3GPX7_COCAP</name>
<comment type="caution">
    <text evidence="1">The sequence shown here is derived from an EMBL/GenBank/DDBJ whole genome shotgun (WGS) entry which is preliminary data.</text>
</comment>
<dbReference type="EMBL" id="AWWV01013761">
    <property type="protein sequence ID" value="OMO60122.1"/>
    <property type="molecule type" value="Genomic_DNA"/>
</dbReference>
<dbReference type="Proteomes" id="UP000188268">
    <property type="component" value="Unassembled WGS sequence"/>
</dbReference>
<gene>
    <name evidence="1" type="ORF">CCACVL1_24386</name>
</gene>
<dbReference type="Gramene" id="OMO60122">
    <property type="protein sequence ID" value="OMO60122"/>
    <property type="gene ID" value="CCACVL1_24386"/>
</dbReference>
<dbReference type="AlphaFoldDB" id="A0A1R3GPX7"/>
<reference evidence="1 2" key="1">
    <citation type="submission" date="2013-09" db="EMBL/GenBank/DDBJ databases">
        <title>Corchorus capsularis genome sequencing.</title>
        <authorList>
            <person name="Alam M."/>
            <person name="Haque M.S."/>
            <person name="Islam M.S."/>
            <person name="Emdad E.M."/>
            <person name="Islam M.M."/>
            <person name="Ahmed B."/>
            <person name="Halim A."/>
            <person name="Hossen Q.M.M."/>
            <person name="Hossain M.Z."/>
            <person name="Ahmed R."/>
            <person name="Khan M.M."/>
            <person name="Islam R."/>
            <person name="Rashid M.M."/>
            <person name="Khan S.A."/>
            <person name="Rahman M.S."/>
            <person name="Alam M."/>
        </authorList>
    </citation>
    <scope>NUCLEOTIDE SEQUENCE [LARGE SCALE GENOMIC DNA]</scope>
    <source>
        <strain evidence="2">cv. CVL-1</strain>
        <tissue evidence="1">Whole seedling</tissue>
    </source>
</reference>
<evidence type="ECO:0000313" key="2">
    <source>
        <dbReference type="Proteomes" id="UP000188268"/>
    </source>
</evidence>